<dbReference type="Proteomes" id="UP001334248">
    <property type="component" value="Unassembled WGS sequence"/>
</dbReference>
<name>A0ABR0RD46_9EURO</name>
<keyword evidence="2" id="KW-1185">Reference proteome</keyword>
<proteinExistence type="predicted"/>
<dbReference type="GeneID" id="90002967"/>
<dbReference type="EMBL" id="JAVHJV010000013">
    <property type="protein sequence ID" value="KAK5938547.1"/>
    <property type="molecule type" value="Genomic_DNA"/>
</dbReference>
<evidence type="ECO:0000313" key="1">
    <source>
        <dbReference type="EMBL" id="KAK5938547.1"/>
    </source>
</evidence>
<organism evidence="1 2">
    <name type="scientific">Knufia obscura</name>
    <dbReference type="NCBI Taxonomy" id="1635080"/>
    <lineage>
        <taxon>Eukaryota</taxon>
        <taxon>Fungi</taxon>
        <taxon>Dikarya</taxon>
        <taxon>Ascomycota</taxon>
        <taxon>Pezizomycotina</taxon>
        <taxon>Eurotiomycetes</taxon>
        <taxon>Chaetothyriomycetidae</taxon>
        <taxon>Chaetothyriales</taxon>
        <taxon>Trichomeriaceae</taxon>
        <taxon>Knufia</taxon>
    </lineage>
</organism>
<evidence type="ECO:0000313" key="2">
    <source>
        <dbReference type="Proteomes" id="UP001334248"/>
    </source>
</evidence>
<reference evidence="1 2" key="1">
    <citation type="journal article" date="2023" name="Res Sq">
        <title>Genomic and morphological characterization of Knufia obscura isolated from the Mars 2020 spacecraft assembly facility.</title>
        <authorList>
            <person name="Chander A.M."/>
            <person name="Teixeira M.M."/>
            <person name="Singh N.K."/>
            <person name="Williams M.P."/>
            <person name="Parker C.W."/>
            <person name="Leo P."/>
            <person name="Stajich J.E."/>
            <person name="Torok T."/>
            <person name="Tighe S."/>
            <person name="Mason C.E."/>
            <person name="Venkateswaran K."/>
        </authorList>
    </citation>
    <scope>NUCLEOTIDE SEQUENCE [LARGE SCALE GENOMIC DNA]</scope>
    <source>
        <strain evidence="1 2">CCFEE 5817</strain>
    </source>
</reference>
<protein>
    <submittedName>
        <fullName evidence="1">Uncharacterized protein</fullName>
    </submittedName>
</protein>
<accession>A0ABR0RD46</accession>
<comment type="caution">
    <text evidence="1">The sequence shown here is derived from an EMBL/GenBank/DDBJ whole genome shotgun (WGS) entry which is preliminary data.</text>
</comment>
<gene>
    <name evidence="1" type="ORF">PMZ80_009518</name>
</gene>
<dbReference type="RefSeq" id="XP_064726637.1">
    <property type="nucleotide sequence ID" value="XM_064877912.1"/>
</dbReference>
<sequence length="298" mass="34455">MAGSIETTASEFDRCADVSTSPTHFRLLHLPQEIQDIIYDKYFGDSSLWLERYREPFPPYVVQLDTYRVGNLPRLDIDLTCKRVQGAARAARVRAWTHLTVENASVTDEQPIDAIARSDRFLWVRNNISSIEIQQICCDGSFPSFDSLKQLVINCTKLHNIRLHFQHQTASASEAERGHDFLNELWSEDKIDEYLIMMEKLQPRSLATILADKYGDDYSLTASMRTLQWWRRDLRVDVYQTVTVRFTEAGAEILSVDFRSDEPEITRYLVQRGKGYAADWEPFGEVAEEEGVQDEDEE</sequence>